<evidence type="ECO:0000256" key="6">
    <source>
        <dbReference type="ARBA" id="ARBA00023136"/>
    </source>
</evidence>
<keyword evidence="6" id="KW-0472">Membrane</keyword>
<comment type="subcellular location">
    <subcellularLocation>
        <location evidence="2">Endoplasmic reticulum</location>
    </subcellularLocation>
    <subcellularLocation>
        <location evidence="3">Membrane</location>
    </subcellularLocation>
    <subcellularLocation>
        <location evidence="1">Mitochondrion</location>
    </subcellularLocation>
</comment>
<dbReference type="Proteomes" id="UP001219355">
    <property type="component" value="Chromosome 5"/>
</dbReference>
<reference evidence="7" key="1">
    <citation type="submission" date="2023-03" db="EMBL/GenBank/DDBJ databases">
        <title>Emydomyces testavorans Genome Sequence.</title>
        <authorList>
            <person name="Hoyer L."/>
        </authorList>
    </citation>
    <scope>NUCLEOTIDE SEQUENCE</scope>
    <source>
        <strain evidence="7">16-2883</strain>
    </source>
</reference>
<evidence type="ECO:0000313" key="8">
    <source>
        <dbReference type="Proteomes" id="UP001219355"/>
    </source>
</evidence>
<evidence type="ECO:0000256" key="4">
    <source>
        <dbReference type="ARBA" id="ARBA00022824"/>
    </source>
</evidence>
<evidence type="ECO:0000256" key="3">
    <source>
        <dbReference type="ARBA" id="ARBA00004370"/>
    </source>
</evidence>
<gene>
    <name evidence="7" type="ORF">PRK78_007487</name>
</gene>
<dbReference type="AlphaFoldDB" id="A0AAF0DQD0"/>
<name>A0AAF0DQD0_9EURO</name>
<keyword evidence="8" id="KW-1185">Reference proteome</keyword>
<protein>
    <submittedName>
        <fullName evidence="7">Uncharacterized protein</fullName>
    </submittedName>
</protein>
<dbReference type="GO" id="GO:0016020">
    <property type="term" value="C:membrane"/>
    <property type="evidence" value="ECO:0007669"/>
    <property type="project" value="UniProtKB-SubCell"/>
</dbReference>
<evidence type="ECO:0000256" key="1">
    <source>
        <dbReference type="ARBA" id="ARBA00004173"/>
    </source>
</evidence>
<dbReference type="PANTHER" id="PTHR48182">
    <property type="entry name" value="PROTEIN SERAC1"/>
    <property type="match status" value="1"/>
</dbReference>
<dbReference type="GO" id="GO:0005739">
    <property type="term" value="C:mitochondrion"/>
    <property type="evidence" value="ECO:0007669"/>
    <property type="project" value="UniProtKB-SubCell"/>
</dbReference>
<keyword evidence="4" id="KW-0256">Endoplasmic reticulum</keyword>
<accession>A0AAF0DQD0</accession>
<evidence type="ECO:0000313" key="7">
    <source>
        <dbReference type="EMBL" id="WEW61987.1"/>
    </source>
</evidence>
<dbReference type="GO" id="GO:0005783">
    <property type="term" value="C:endoplasmic reticulum"/>
    <property type="evidence" value="ECO:0007669"/>
    <property type="project" value="UniProtKB-SubCell"/>
</dbReference>
<evidence type="ECO:0000256" key="5">
    <source>
        <dbReference type="ARBA" id="ARBA00023128"/>
    </source>
</evidence>
<dbReference type="EMBL" id="CP120631">
    <property type="protein sequence ID" value="WEW61987.1"/>
    <property type="molecule type" value="Genomic_DNA"/>
</dbReference>
<evidence type="ECO:0000256" key="2">
    <source>
        <dbReference type="ARBA" id="ARBA00004240"/>
    </source>
</evidence>
<organism evidence="7 8">
    <name type="scientific">Emydomyces testavorans</name>
    <dbReference type="NCBI Taxonomy" id="2070801"/>
    <lineage>
        <taxon>Eukaryota</taxon>
        <taxon>Fungi</taxon>
        <taxon>Dikarya</taxon>
        <taxon>Ascomycota</taxon>
        <taxon>Pezizomycotina</taxon>
        <taxon>Eurotiomycetes</taxon>
        <taxon>Eurotiomycetidae</taxon>
        <taxon>Onygenales</taxon>
        <taxon>Nannizziopsiaceae</taxon>
        <taxon>Emydomyces</taxon>
    </lineage>
</organism>
<proteinExistence type="predicted"/>
<dbReference type="InterPro" id="IPR052374">
    <property type="entry name" value="SERAC1"/>
</dbReference>
<sequence length="205" mass="23742">MATKDDPYRLTVLYDPDRPASRKPQADTEAQETKLQVSHMTTAFDIVAVHGLRGHAINSWTDAETKVMWPRDLLPQVFPNARIMTYGYPSGFQSFTGPDMLGTVATNFLEELRQVRKEKDLNPGLRHTTRWQRTSIVPYVKRLIVDKYCALLKLPGEVEFGLWRDHRDIVRFNSLQDHMFQKVLFNLKLIAEDIGARETRFLLPK</sequence>
<keyword evidence="5" id="KW-0496">Mitochondrion</keyword>
<dbReference type="PANTHER" id="PTHR48182:SF2">
    <property type="entry name" value="PROTEIN SERAC1"/>
    <property type="match status" value="1"/>
</dbReference>